<evidence type="ECO:0000313" key="4">
    <source>
        <dbReference type="Proteomes" id="UP001642260"/>
    </source>
</evidence>
<evidence type="ECO:0000259" key="2">
    <source>
        <dbReference type="PROSITE" id="PS50053"/>
    </source>
</evidence>
<evidence type="ECO:0000313" key="3">
    <source>
        <dbReference type="EMBL" id="CAH8363486.1"/>
    </source>
</evidence>
<evidence type="ECO:0000256" key="1">
    <source>
        <dbReference type="RuleBase" id="RU361190"/>
    </source>
</evidence>
<dbReference type="Gene3D" id="3.10.20.90">
    <property type="entry name" value="Phosphatidylinositol 3-kinase Catalytic Subunit, Chain A, domain 1"/>
    <property type="match status" value="1"/>
</dbReference>
<dbReference type="InterPro" id="IPR022617">
    <property type="entry name" value="Rad60/SUMO-like_dom"/>
</dbReference>
<dbReference type="InterPro" id="IPR029071">
    <property type="entry name" value="Ubiquitin-like_domsf"/>
</dbReference>
<dbReference type="InterPro" id="IPR000626">
    <property type="entry name" value="Ubiquitin-like_dom"/>
</dbReference>
<proteinExistence type="inferred from homology"/>
<dbReference type="Pfam" id="PF11976">
    <property type="entry name" value="Rad60-SLD"/>
    <property type="match status" value="1"/>
</dbReference>
<reference evidence="3 4" key="1">
    <citation type="submission" date="2022-03" db="EMBL/GenBank/DDBJ databases">
        <authorList>
            <person name="Macdonald S."/>
            <person name="Ahmed S."/>
            <person name="Newling K."/>
        </authorList>
    </citation>
    <scope>NUCLEOTIDE SEQUENCE [LARGE SCALE GENOMIC DNA]</scope>
</reference>
<comment type="subcellular location">
    <subcellularLocation>
        <location evidence="1">Nucleus</location>
    </subcellularLocation>
</comment>
<dbReference type="EMBL" id="CAKOAT010360709">
    <property type="protein sequence ID" value="CAH8363486.1"/>
    <property type="molecule type" value="Genomic_DNA"/>
</dbReference>
<dbReference type="GO" id="GO:0005634">
    <property type="term" value="C:nucleus"/>
    <property type="evidence" value="ECO:0007669"/>
    <property type="project" value="UniProtKB-SubCell"/>
</dbReference>
<sequence length="95" mass="10798">MSATQEEDKKPRDQGEARIILKVKGPDGYEVTFRMQRSAQLKKLMDAFCDRVYVDLNSLVFLLDGRPLLPEQTPDELDMKDGDEIEAMLNLRGGP</sequence>
<accession>A0ABC8KZS6</accession>
<feature type="domain" description="Ubiquitin-like" evidence="2">
    <location>
        <begin position="17"/>
        <end position="94"/>
    </location>
</feature>
<keyword evidence="1" id="KW-0539">Nucleus</keyword>
<name>A0ABC8KZS6_ERUVS</name>
<dbReference type="PANTHER" id="PTHR10562">
    <property type="entry name" value="SMALL UBIQUITIN-RELATED MODIFIER"/>
    <property type="match status" value="1"/>
</dbReference>
<protein>
    <recommendedName>
        <fullName evidence="1">Small ubiquitin-related modifier</fullName>
        <shortName evidence="1">SUMO</shortName>
    </recommendedName>
</protein>
<gene>
    <name evidence="3" type="ORF">ERUC_LOCUS29242</name>
</gene>
<keyword evidence="1" id="KW-0833">Ubl conjugation pathway</keyword>
<comment type="caution">
    <text evidence="3">The sequence shown here is derived from an EMBL/GenBank/DDBJ whole genome shotgun (WGS) entry which is preliminary data.</text>
</comment>
<dbReference type="SUPFAM" id="SSF54236">
    <property type="entry name" value="Ubiquitin-like"/>
    <property type="match status" value="1"/>
</dbReference>
<dbReference type="Proteomes" id="UP001642260">
    <property type="component" value="Unassembled WGS sequence"/>
</dbReference>
<dbReference type="SMART" id="SM00213">
    <property type="entry name" value="UBQ"/>
    <property type="match status" value="1"/>
</dbReference>
<dbReference type="AlphaFoldDB" id="A0ABC8KZS6"/>
<keyword evidence="4" id="KW-1185">Reference proteome</keyword>
<organism evidence="3 4">
    <name type="scientific">Eruca vesicaria subsp. sativa</name>
    <name type="common">Garden rocket</name>
    <name type="synonym">Eruca sativa</name>
    <dbReference type="NCBI Taxonomy" id="29727"/>
    <lineage>
        <taxon>Eukaryota</taxon>
        <taxon>Viridiplantae</taxon>
        <taxon>Streptophyta</taxon>
        <taxon>Embryophyta</taxon>
        <taxon>Tracheophyta</taxon>
        <taxon>Spermatophyta</taxon>
        <taxon>Magnoliopsida</taxon>
        <taxon>eudicotyledons</taxon>
        <taxon>Gunneridae</taxon>
        <taxon>Pentapetalae</taxon>
        <taxon>rosids</taxon>
        <taxon>malvids</taxon>
        <taxon>Brassicales</taxon>
        <taxon>Brassicaceae</taxon>
        <taxon>Brassiceae</taxon>
        <taxon>Eruca</taxon>
    </lineage>
</organism>
<comment type="similarity">
    <text evidence="1">Belongs to the ubiquitin family. SUMO subfamily.</text>
</comment>
<dbReference type="PROSITE" id="PS50053">
    <property type="entry name" value="UBIQUITIN_2"/>
    <property type="match status" value="1"/>
</dbReference>